<reference evidence="4" key="1">
    <citation type="journal article" date="2019" name="Int. J. Syst. Evol. Microbiol.">
        <title>The Global Catalogue of Microorganisms (GCM) 10K type strain sequencing project: providing services to taxonomists for standard genome sequencing and annotation.</title>
        <authorList>
            <consortium name="The Broad Institute Genomics Platform"/>
            <consortium name="The Broad Institute Genome Sequencing Center for Infectious Disease"/>
            <person name="Wu L."/>
            <person name="Ma J."/>
        </authorList>
    </citation>
    <scope>NUCLEOTIDE SEQUENCE [LARGE SCALE GENOMIC DNA]</scope>
    <source>
        <strain evidence="4">JCM 14546</strain>
    </source>
</reference>
<feature type="transmembrane region" description="Helical" evidence="2">
    <location>
        <begin position="70"/>
        <end position="91"/>
    </location>
</feature>
<organism evidence="3 4">
    <name type="scientific">Brevibacterium samyangense</name>
    <dbReference type="NCBI Taxonomy" id="366888"/>
    <lineage>
        <taxon>Bacteria</taxon>
        <taxon>Bacillati</taxon>
        <taxon>Actinomycetota</taxon>
        <taxon>Actinomycetes</taxon>
        <taxon>Micrococcales</taxon>
        <taxon>Brevibacteriaceae</taxon>
        <taxon>Brevibacterium</taxon>
    </lineage>
</organism>
<feature type="transmembrane region" description="Helical" evidence="2">
    <location>
        <begin position="103"/>
        <end position="136"/>
    </location>
</feature>
<keyword evidence="2" id="KW-0472">Membrane</keyword>
<sequence length="152" mass="16007">MAPETNDGSGAVNGGGGSVNGGAGSVNGGAPRQDRPRTKLRMMCSTILVCELLVVYFAALTGYGLGPVPLGWLLTGAGLLAVLIVVAILLLPRYRGENRPGVALGWIIQVLITAGGFVMPALFFVGLLFGVLWYAAVYWGRRMDRELTAWGK</sequence>
<feature type="transmembrane region" description="Helical" evidence="2">
    <location>
        <begin position="42"/>
        <end position="64"/>
    </location>
</feature>
<dbReference type="EMBL" id="BAAANO010000008">
    <property type="protein sequence ID" value="GAA2002909.1"/>
    <property type="molecule type" value="Genomic_DNA"/>
</dbReference>
<evidence type="ECO:0008006" key="5">
    <source>
        <dbReference type="Google" id="ProtNLM"/>
    </source>
</evidence>
<dbReference type="RefSeq" id="WP_344307498.1">
    <property type="nucleotide sequence ID" value="NZ_BAAANO010000008.1"/>
</dbReference>
<keyword evidence="2" id="KW-1133">Transmembrane helix</keyword>
<keyword evidence="2" id="KW-0812">Transmembrane</keyword>
<evidence type="ECO:0000256" key="1">
    <source>
        <dbReference type="SAM" id="MobiDB-lite"/>
    </source>
</evidence>
<evidence type="ECO:0000313" key="3">
    <source>
        <dbReference type="EMBL" id="GAA2002909.1"/>
    </source>
</evidence>
<dbReference type="InterPro" id="IPR025327">
    <property type="entry name" value="DUF4233"/>
</dbReference>
<proteinExistence type="predicted"/>
<feature type="region of interest" description="Disordered" evidence="1">
    <location>
        <begin position="1"/>
        <end position="34"/>
    </location>
</feature>
<dbReference type="Proteomes" id="UP001500755">
    <property type="component" value="Unassembled WGS sequence"/>
</dbReference>
<comment type="caution">
    <text evidence="3">The sequence shown here is derived from an EMBL/GenBank/DDBJ whole genome shotgun (WGS) entry which is preliminary data.</text>
</comment>
<name>A0ABP5ENA3_9MICO</name>
<feature type="compositionally biased region" description="Gly residues" evidence="1">
    <location>
        <begin position="11"/>
        <end position="27"/>
    </location>
</feature>
<protein>
    <recommendedName>
        <fullName evidence="5">DUF4233 domain-containing protein</fullName>
    </recommendedName>
</protein>
<gene>
    <name evidence="3" type="ORF">GCM10009755_09810</name>
</gene>
<keyword evidence="4" id="KW-1185">Reference proteome</keyword>
<evidence type="ECO:0000256" key="2">
    <source>
        <dbReference type="SAM" id="Phobius"/>
    </source>
</evidence>
<evidence type="ECO:0000313" key="4">
    <source>
        <dbReference type="Proteomes" id="UP001500755"/>
    </source>
</evidence>
<accession>A0ABP5ENA3</accession>
<dbReference type="Pfam" id="PF14017">
    <property type="entry name" value="DUF4233"/>
    <property type="match status" value="1"/>
</dbReference>